<feature type="domain" description="Helicase C-terminal" evidence="10">
    <location>
        <begin position="242"/>
        <end position="390"/>
    </location>
</feature>
<feature type="compositionally biased region" description="Pro residues" evidence="8">
    <location>
        <begin position="630"/>
        <end position="647"/>
    </location>
</feature>
<dbReference type="GO" id="GO:0016787">
    <property type="term" value="F:hydrolase activity"/>
    <property type="evidence" value="ECO:0007669"/>
    <property type="project" value="UniProtKB-KW"/>
</dbReference>
<keyword evidence="2 7" id="KW-0547">Nucleotide-binding</keyword>
<dbReference type="PROSITE" id="PS51194">
    <property type="entry name" value="HELICASE_CTER"/>
    <property type="match status" value="1"/>
</dbReference>
<evidence type="ECO:0000256" key="6">
    <source>
        <dbReference type="PROSITE-ProRule" id="PRU00552"/>
    </source>
</evidence>
<feature type="compositionally biased region" description="Basic residues" evidence="8">
    <location>
        <begin position="444"/>
        <end position="453"/>
    </location>
</feature>
<dbReference type="InterPro" id="IPR001650">
    <property type="entry name" value="Helicase_C-like"/>
</dbReference>
<dbReference type="InterPro" id="IPR044742">
    <property type="entry name" value="DEAD/DEAH_RhlB"/>
</dbReference>
<keyword evidence="4 7" id="KW-0347">Helicase</keyword>
<dbReference type="Pfam" id="PF00270">
    <property type="entry name" value="DEAD"/>
    <property type="match status" value="1"/>
</dbReference>
<comment type="similarity">
    <text evidence="7">Belongs to the DEAD box helicase family.</text>
</comment>
<dbReference type="AlphaFoldDB" id="A0A2T0N1B7"/>
<dbReference type="SMART" id="SM00490">
    <property type="entry name" value="HELICc"/>
    <property type="match status" value="1"/>
</dbReference>
<evidence type="ECO:0000256" key="7">
    <source>
        <dbReference type="RuleBase" id="RU000492"/>
    </source>
</evidence>
<dbReference type="InterPro" id="IPR000629">
    <property type="entry name" value="RNA-helicase_DEAD-box_CS"/>
</dbReference>
<dbReference type="PANTHER" id="PTHR47963:SF8">
    <property type="entry name" value="ATP-DEPENDENT RNA HELICASE DEAD"/>
    <property type="match status" value="1"/>
</dbReference>
<accession>A0A2T0N1B7</accession>
<dbReference type="InterPro" id="IPR027417">
    <property type="entry name" value="P-loop_NTPase"/>
</dbReference>
<dbReference type="PROSITE" id="PS51192">
    <property type="entry name" value="HELICASE_ATP_BIND_1"/>
    <property type="match status" value="1"/>
</dbReference>
<dbReference type="CDD" id="cd18787">
    <property type="entry name" value="SF2_C_DEAD"/>
    <property type="match status" value="1"/>
</dbReference>
<dbReference type="GO" id="GO:0005840">
    <property type="term" value="C:ribosome"/>
    <property type="evidence" value="ECO:0007669"/>
    <property type="project" value="TreeGrafter"/>
</dbReference>
<keyword evidence="13" id="KW-1185">Reference proteome</keyword>
<dbReference type="Gene3D" id="3.40.50.300">
    <property type="entry name" value="P-loop containing nucleotide triphosphate hydrolases"/>
    <property type="match status" value="2"/>
</dbReference>
<dbReference type="SUPFAM" id="SSF52540">
    <property type="entry name" value="P-loop containing nucleoside triphosphate hydrolases"/>
    <property type="match status" value="1"/>
</dbReference>
<organism evidence="12 13">
    <name type="scientific">Nonomuraea fuscirosea</name>
    <dbReference type="NCBI Taxonomy" id="1291556"/>
    <lineage>
        <taxon>Bacteria</taxon>
        <taxon>Bacillati</taxon>
        <taxon>Actinomycetota</taxon>
        <taxon>Actinomycetes</taxon>
        <taxon>Streptosporangiales</taxon>
        <taxon>Streptosporangiaceae</taxon>
        <taxon>Nonomuraea</taxon>
    </lineage>
</organism>
<dbReference type="GO" id="GO:0005829">
    <property type="term" value="C:cytosol"/>
    <property type="evidence" value="ECO:0007669"/>
    <property type="project" value="TreeGrafter"/>
</dbReference>
<dbReference type="GO" id="GO:0009409">
    <property type="term" value="P:response to cold"/>
    <property type="evidence" value="ECO:0007669"/>
    <property type="project" value="TreeGrafter"/>
</dbReference>
<dbReference type="SMART" id="SM00487">
    <property type="entry name" value="DEXDc"/>
    <property type="match status" value="1"/>
</dbReference>
<evidence type="ECO:0000256" key="4">
    <source>
        <dbReference type="ARBA" id="ARBA00022806"/>
    </source>
</evidence>
<dbReference type="InterPro" id="IPR014001">
    <property type="entry name" value="Helicase_ATP-bd"/>
</dbReference>
<dbReference type="Pfam" id="PF00271">
    <property type="entry name" value="Helicase_C"/>
    <property type="match status" value="1"/>
</dbReference>
<evidence type="ECO:0000313" key="13">
    <source>
        <dbReference type="Proteomes" id="UP000238312"/>
    </source>
</evidence>
<evidence type="ECO:0000259" key="9">
    <source>
        <dbReference type="PROSITE" id="PS51192"/>
    </source>
</evidence>
<evidence type="ECO:0000313" key="12">
    <source>
        <dbReference type="EMBL" id="PRX65570.1"/>
    </source>
</evidence>
<name>A0A2T0N1B7_9ACTN</name>
<dbReference type="InterPro" id="IPR050547">
    <property type="entry name" value="DEAD_box_RNA_helicases"/>
</dbReference>
<comment type="caution">
    <text evidence="12">The sequence shown here is derived from an EMBL/GenBank/DDBJ whole genome shotgun (WGS) entry which is preliminary data.</text>
</comment>
<protein>
    <recommendedName>
        <fullName evidence="1">RNA helicase</fullName>
        <ecNumber evidence="1">3.6.4.13</ecNumber>
    </recommendedName>
</protein>
<feature type="compositionally biased region" description="Basic residues" evidence="8">
    <location>
        <begin position="674"/>
        <end position="690"/>
    </location>
</feature>
<dbReference type="InterPro" id="IPR011545">
    <property type="entry name" value="DEAD/DEAH_box_helicase_dom"/>
</dbReference>
<gene>
    <name evidence="12" type="ORF">B0I32_107332</name>
</gene>
<evidence type="ECO:0000256" key="8">
    <source>
        <dbReference type="SAM" id="MobiDB-lite"/>
    </source>
</evidence>
<dbReference type="PANTHER" id="PTHR47963">
    <property type="entry name" value="DEAD-BOX ATP-DEPENDENT RNA HELICASE 47, MITOCHONDRIAL"/>
    <property type="match status" value="1"/>
</dbReference>
<feature type="domain" description="DEAD-box RNA helicase Q" evidence="11">
    <location>
        <begin position="9"/>
        <end position="37"/>
    </location>
</feature>
<feature type="short sequence motif" description="Q motif" evidence="6">
    <location>
        <begin position="9"/>
        <end position="37"/>
    </location>
</feature>
<evidence type="ECO:0000259" key="10">
    <source>
        <dbReference type="PROSITE" id="PS51194"/>
    </source>
</evidence>
<dbReference type="EMBL" id="PVNG01000007">
    <property type="protein sequence ID" value="PRX65570.1"/>
    <property type="molecule type" value="Genomic_DNA"/>
</dbReference>
<reference evidence="12 13" key="1">
    <citation type="submission" date="2018-03" db="EMBL/GenBank/DDBJ databases">
        <title>Genomic Encyclopedia of Type Strains, Phase III (KMG-III): the genomes of soil and plant-associated and newly described type strains.</title>
        <authorList>
            <person name="Whitman W."/>
        </authorList>
    </citation>
    <scope>NUCLEOTIDE SEQUENCE [LARGE SCALE GENOMIC DNA]</scope>
    <source>
        <strain evidence="12 13">CGMCC 4.7104</strain>
    </source>
</reference>
<feature type="compositionally biased region" description="Basic and acidic residues" evidence="8">
    <location>
        <begin position="454"/>
        <end position="469"/>
    </location>
</feature>
<evidence type="ECO:0000256" key="2">
    <source>
        <dbReference type="ARBA" id="ARBA00022741"/>
    </source>
</evidence>
<evidence type="ECO:0000256" key="1">
    <source>
        <dbReference type="ARBA" id="ARBA00012552"/>
    </source>
</evidence>
<feature type="compositionally biased region" description="Basic and acidic residues" evidence="8">
    <location>
        <begin position="434"/>
        <end position="443"/>
    </location>
</feature>
<dbReference type="Proteomes" id="UP000238312">
    <property type="component" value="Unassembled WGS sequence"/>
</dbReference>
<dbReference type="InterPro" id="IPR014014">
    <property type="entry name" value="RNA_helicase_DEAD_Q_motif"/>
</dbReference>
<dbReference type="CDD" id="cd00268">
    <property type="entry name" value="DEADc"/>
    <property type="match status" value="1"/>
</dbReference>
<dbReference type="GO" id="GO:0003724">
    <property type="term" value="F:RNA helicase activity"/>
    <property type="evidence" value="ECO:0007669"/>
    <property type="project" value="UniProtKB-EC"/>
</dbReference>
<evidence type="ECO:0000259" key="11">
    <source>
        <dbReference type="PROSITE" id="PS51195"/>
    </source>
</evidence>
<sequence>MRLRQATLTTFRDLGVTPEIADALETEGIVAPFPIQEMALPLALSGQDLIGQARTGTGKTLAFGIAMLQSIGKPRKNRKKPRGLVIVPTRELAVQVSEDLVTAAGKLGSRVLTVYGGRAYEPQIEALKAGVDVIVGTPGRLLDLVKQKHLDLSQVTTLVLDEADRMLDLGFLPDIERIFKLIPAQRQTMLFSATMPGEIVSLSRKYLNRPTHVRAEMESGEGEATPQVRQIVWRAHRMDKIEIVARLLQAEGRGLTMVFCETKRACDMVAEQLDTRGFAVAAVHGDLGQGQREQALRAFRNGKIDVLVATDVAARGIDIDDVTHVVNYDCPTDDKTYVHRIGRTGRAGRTGISVTFVEWEELTRWKMINQMLGMDFAEPEETYSTSPHVYSELNIPKGTKGVLPHASRSRAGLSAERIEDLGETGRIRTRGGRRREEREERPARTPRQRRRTRGGRELADNAPVERPEVEPVNAKTDETPAIFTADEVQAAAEPKRTRSRRGAASSAIEQALAEAPESPVAGTPAQPADAEEVTEAPARRTRTRRTASDVPADAVTEAPARRTRVRAAAPEPEAAEPVTERRAAAPVTEREAAPAAARRSEPVTERQAEPVVRQAEPVTQRVPEPSFLSTPPPPARQEPERIIPPSPFAVIFQSPDLATDEDDIAPSAATERKQQRRQARGGGGNRRRAG</sequence>
<feature type="domain" description="Helicase ATP-binding" evidence="9">
    <location>
        <begin position="40"/>
        <end position="213"/>
    </location>
</feature>
<dbReference type="PROSITE" id="PS00039">
    <property type="entry name" value="DEAD_ATP_HELICASE"/>
    <property type="match status" value="1"/>
</dbReference>
<dbReference type="EC" id="3.6.4.13" evidence="1"/>
<evidence type="ECO:0000256" key="3">
    <source>
        <dbReference type="ARBA" id="ARBA00022801"/>
    </source>
</evidence>
<evidence type="ECO:0000256" key="5">
    <source>
        <dbReference type="ARBA" id="ARBA00022840"/>
    </source>
</evidence>
<feature type="region of interest" description="Disordered" evidence="8">
    <location>
        <begin position="395"/>
        <end position="690"/>
    </location>
</feature>
<dbReference type="GO" id="GO:0005524">
    <property type="term" value="F:ATP binding"/>
    <property type="evidence" value="ECO:0007669"/>
    <property type="project" value="UniProtKB-KW"/>
</dbReference>
<feature type="compositionally biased region" description="Low complexity" evidence="8">
    <location>
        <begin position="566"/>
        <end position="577"/>
    </location>
</feature>
<keyword evidence="5 7" id="KW-0067">ATP-binding</keyword>
<feature type="compositionally biased region" description="Basic and acidic residues" evidence="8">
    <location>
        <begin position="416"/>
        <end position="426"/>
    </location>
</feature>
<dbReference type="GO" id="GO:0033592">
    <property type="term" value="F:RNA strand annealing activity"/>
    <property type="evidence" value="ECO:0007669"/>
    <property type="project" value="TreeGrafter"/>
</dbReference>
<keyword evidence="3 7" id="KW-0378">Hydrolase</keyword>
<dbReference type="PROSITE" id="PS51195">
    <property type="entry name" value="Q_MOTIF"/>
    <property type="match status" value="1"/>
</dbReference>
<proteinExistence type="inferred from homology"/>
<feature type="compositionally biased region" description="Basic and acidic residues" evidence="8">
    <location>
        <begin position="578"/>
        <end position="608"/>
    </location>
</feature>